<protein>
    <submittedName>
        <fullName evidence="1">Uncharacterized protein</fullName>
    </submittedName>
</protein>
<evidence type="ECO:0000313" key="1">
    <source>
        <dbReference type="EMBL" id="MPM74002.1"/>
    </source>
</evidence>
<gene>
    <name evidence="1" type="ORF">SDC9_120987</name>
</gene>
<accession>A0A645CAS5</accession>
<sequence>MLGNSDLGVVGQHGDIGYPQAMRQLPAALDVKALDALALQV</sequence>
<dbReference type="AlphaFoldDB" id="A0A645CAS5"/>
<dbReference type="EMBL" id="VSSQ01025695">
    <property type="protein sequence ID" value="MPM74002.1"/>
    <property type="molecule type" value="Genomic_DNA"/>
</dbReference>
<proteinExistence type="predicted"/>
<organism evidence="1">
    <name type="scientific">bioreactor metagenome</name>
    <dbReference type="NCBI Taxonomy" id="1076179"/>
    <lineage>
        <taxon>unclassified sequences</taxon>
        <taxon>metagenomes</taxon>
        <taxon>ecological metagenomes</taxon>
    </lineage>
</organism>
<comment type="caution">
    <text evidence="1">The sequence shown here is derived from an EMBL/GenBank/DDBJ whole genome shotgun (WGS) entry which is preliminary data.</text>
</comment>
<name>A0A645CAS5_9ZZZZ</name>
<reference evidence="1" key="1">
    <citation type="submission" date="2019-08" db="EMBL/GenBank/DDBJ databases">
        <authorList>
            <person name="Kucharzyk K."/>
            <person name="Murdoch R.W."/>
            <person name="Higgins S."/>
            <person name="Loffler F."/>
        </authorList>
    </citation>
    <scope>NUCLEOTIDE SEQUENCE</scope>
</reference>